<name>A0A563F2P8_9PSEU</name>
<dbReference type="OrthoDB" id="3539059at2"/>
<evidence type="ECO:0000313" key="2">
    <source>
        <dbReference type="Proteomes" id="UP000316639"/>
    </source>
</evidence>
<reference evidence="1 2" key="1">
    <citation type="submission" date="2019-07" db="EMBL/GenBank/DDBJ databases">
        <title>Lentzea xizangensis sp. nov., isolated from Qinghai-Tibetan Plateau Soils.</title>
        <authorList>
            <person name="Huang J."/>
        </authorList>
    </citation>
    <scope>NUCLEOTIDE SEQUENCE [LARGE SCALE GENOMIC DNA]</scope>
    <source>
        <strain evidence="1 2">FXJ1.1311</strain>
    </source>
</reference>
<dbReference type="RefSeq" id="WP_146349018.1">
    <property type="nucleotide sequence ID" value="NZ_VOBR01000001.1"/>
</dbReference>
<dbReference type="Proteomes" id="UP000316639">
    <property type="component" value="Unassembled WGS sequence"/>
</dbReference>
<comment type="caution">
    <text evidence="1">The sequence shown here is derived from an EMBL/GenBank/DDBJ whole genome shotgun (WGS) entry which is preliminary data.</text>
</comment>
<sequence length="162" mass="17870">MGVTWGVVAYPENHDRDELISAWKELGRYATDDYELNIVHGTDVVSFHAEETGEVTVAATTAWPGLLTRLNGLSCGDGSYDQFEQLFDGYELFVPYYVHDPKIVAPGSVADGLRSASIDDLYGSVGWTAKNSEDLDLARLAGELRAAALLADEYRMMIRVNF</sequence>
<protein>
    <submittedName>
        <fullName evidence="1">Uncharacterized protein</fullName>
    </submittedName>
</protein>
<gene>
    <name evidence="1" type="ORF">FKR81_01360</name>
</gene>
<dbReference type="EMBL" id="VOBR01000001">
    <property type="protein sequence ID" value="TWP54235.1"/>
    <property type="molecule type" value="Genomic_DNA"/>
</dbReference>
<proteinExistence type="predicted"/>
<organism evidence="1 2">
    <name type="scientific">Lentzea tibetensis</name>
    <dbReference type="NCBI Taxonomy" id="2591470"/>
    <lineage>
        <taxon>Bacteria</taxon>
        <taxon>Bacillati</taxon>
        <taxon>Actinomycetota</taxon>
        <taxon>Actinomycetes</taxon>
        <taxon>Pseudonocardiales</taxon>
        <taxon>Pseudonocardiaceae</taxon>
        <taxon>Lentzea</taxon>
    </lineage>
</organism>
<keyword evidence="2" id="KW-1185">Reference proteome</keyword>
<accession>A0A563F2P8</accession>
<evidence type="ECO:0000313" key="1">
    <source>
        <dbReference type="EMBL" id="TWP54235.1"/>
    </source>
</evidence>
<dbReference type="AlphaFoldDB" id="A0A563F2P8"/>